<evidence type="ECO:0000256" key="6">
    <source>
        <dbReference type="ARBA" id="ARBA00022989"/>
    </source>
</evidence>
<keyword evidence="4" id="KW-1003">Cell membrane</keyword>
<dbReference type="GO" id="GO:0022857">
    <property type="term" value="F:transmembrane transporter activity"/>
    <property type="evidence" value="ECO:0007669"/>
    <property type="project" value="InterPro"/>
</dbReference>
<dbReference type="Proteomes" id="UP000824024">
    <property type="component" value="Unassembled WGS sequence"/>
</dbReference>
<accession>A0A9D2D1X5</accession>
<evidence type="ECO:0000256" key="7">
    <source>
        <dbReference type="ARBA" id="ARBA00023136"/>
    </source>
</evidence>
<comment type="similarity">
    <text evidence="2">Belongs to the major facilitator superfamily. EmrB family.</text>
</comment>
<feature type="transmembrane region" description="Helical" evidence="8">
    <location>
        <begin position="106"/>
        <end position="126"/>
    </location>
</feature>
<dbReference type="PROSITE" id="PS50850">
    <property type="entry name" value="MFS"/>
    <property type="match status" value="1"/>
</dbReference>
<dbReference type="Gene3D" id="1.20.1250.20">
    <property type="entry name" value="MFS general substrate transporter like domains"/>
    <property type="match status" value="1"/>
</dbReference>
<dbReference type="InterPro" id="IPR011701">
    <property type="entry name" value="MFS"/>
</dbReference>
<feature type="transmembrane region" description="Helical" evidence="8">
    <location>
        <begin position="330"/>
        <end position="348"/>
    </location>
</feature>
<keyword evidence="6 8" id="KW-1133">Transmembrane helix</keyword>
<keyword evidence="3" id="KW-0813">Transport</keyword>
<reference evidence="10" key="1">
    <citation type="journal article" date="2021" name="PeerJ">
        <title>Extensive microbial diversity within the chicken gut microbiome revealed by metagenomics and culture.</title>
        <authorList>
            <person name="Gilroy R."/>
            <person name="Ravi A."/>
            <person name="Getino M."/>
            <person name="Pursley I."/>
            <person name="Horton D.L."/>
            <person name="Alikhan N.F."/>
            <person name="Baker D."/>
            <person name="Gharbi K."/>
            <person name="Hall N."/>
            <person name="Watson M."/>
            <person name="Adriaenssens E.M."/>
            <person name="Foster-Nyarko E."/>
            <person name="Jarju S."/>
            <person name="Secka A."/>
            <person name="Antonio M."/>
            <person name="Oren A."/>
            <person name="Chaudhuri R.R."/>
            <person name="La Ragione R."/>
            <person name="Hildebrand F."/>
            <person name="Pallen M.J."/>
        </authorList>
    </citation>
    <scope>NUCLEOTIDE SEQUENCE</scope>
    <source>
        <strain evidence="10">CHK192-9172</strain>
    </source>
</reference>
<dbReference type="InterPro" id="IPR020846">
    <property type="entry name" value="MFS_dom"/>
</dbReference>
<evidence type="ECO:0000256" key="5">
    <source>
        <dbReference type="ARBA" id="ARBA00022692"/>
    </source>
</evidence>
<feature type="transmembrane region" description="Helical" evidence="8">
    <location>
        <begin position="138"/>
        <end position="158"/>
    </location>
</feature>
<protein>
    <submittedName>
        <fullName evidence="10">DHA2 family efflux MFS transporter permease subunit</fullName>
    </submittedName>
</protein>
<evidence type="ECO:0000256" key="4">
    <source>
        <dbReference type="ARBA" id="ARBA00022475"/>
    </source>
</evidence>
<evidence type="ECO:0000256" key="8">
    <source>
        <dbReference type="SAM" id="Phobius"/>
    </source>
</evidence>
<feature type="transmembrane region" description="Helical" evidence="8">
    <location>
        <begin position="393"/>
        <end position="417"/>
    </location>
</feature>
<evidence type="ECO:0000313" key="10">
    <source>
        <dbReference type="EMBL" id="HIZ07097.1"/>
    </source>
</evidence>
<dbReference type="InterPro" id="IPR036259">
    <property type="entry name" value="MFS_trans_sf"/>
</dbReference>
<dbReference type="PRINTS" id="PR01036">
    <property type="entry name" value="TCRTETB"/>
</dbReference>
<proteinExistence type="inferred from homology"/>
<dbReference type="PANTHER" id="PTHR42718:SF9">
    <property type="entry name" value="MAJOR FACILITATOR SUPERFAMILY MULTIDRUG TRANSPORTER MFSC"/>
    <property type="match status" value="1"/>
</dbReference>
<sequence>MNLSNRERNLTFAVLLISSIGTSLLQTALTTALPSIMKDFGVTASTAQWLTSIYSLAMGVMVPATAYLMKRFPTKKLFLWAVLLFAAGTVLSMTAPVFPVMLSGRIIQAVGNGMVLPMTQVVVLTIYPEEQRGSVMGIYGLAAGAAPVVAPTIAGVIIDIWSWRAIFAIVLVIVAVDILMALKYMRTVNKPEKVSFDFLSMCLCAVGFCGLLIGAGNIGRGSFFSTQIGLPITVGALALILFSTRQLKSKEPFLELRILKVKDYFLAVVISMLLYAVMMAGSTLFPIYIQTVCQRSAAVSGLIMMPGSLIMAVISPFAGRFFDRFGIRRLVVWGSALQMISCLGVVFVNESTPALYIAAVYIVRLISIGLIMMPIVTWGMMRLGPEKTAHGTALLTSLRTISGAFGSAIFVAVMTGVTGMTSGSLEVTANAAGIDVTFGAMAAV</sequence>
<feature type="transmembrane region" description="Helical" evidence="8">
    <location>
        <begin position="164"/>
        <end position="182"/>
    </location>
</feature>
<feature type="domain" description="Major facilitator superfamily (MFS) profile" evidence="9">
    <location>
        <begin position="11"/>
        <end position="444"/>
    </location>
</feature>
<evidence type="ECO:0000256" key="1">
    <source>
        <dbReference type="ARBA" id="ARBA00004651"/>
    </source>
</evidence>
<feature type="transmembrane region" description="Helical" evidence="8">
    <location>
        <begin position="194"/>
        <end position="218"/>
    </location>
</feature>
<dbReference type="NCBIfam" id="TIGR00711">
    <property type="entry name" value="efflux_EmrB"/>
    <property type="match status" value="1"/>
</dbReference>
<dbReference type="PANTHER" id="PTHR42718">
    <property type="entry name" value="MAJOR FACILITATOR SUPERFAMILY MULTIDRUG TRANSPORTER MFSC"/>
    <property type="match status" value="1"/>
</dbReference>
<organism evidence="10 11">
    <name type="scientific">Candidatus Eubacterium avistercoris</name>
    <dbReference type="NCBI Taxonomy" id="2838567"/>
    <lineage>
        <taxon>Bacteria</taxon>
        <taxon>Bacillati</taxon>
        <taxon>Bacillota</taxon>
        <taxon>Clostridia</taxon>
        <taxon>Eubacteriales</taxon>
        <taxon>Eubacteriaceae</taxon>
        <taxon>Eubacterium</taxon>
    </lineage>
</organism>
<dbReference type="SUPFAM" id="SSF103473">
    <property type="entry name" value="MFS general substrate transporter"/>
    <property type="match status" value="1"/>
</dbReference>
<evidence type="ECO:0000259" key="9">
    <source>
        <dbReference type="PROSITE" id="PS50850"/>
    </source>
</evidence>
<dbReference type="AlphaFoldDB" id="A0A9D2D1X5"/>
<feature type="transmembrane region" description="Helical" evidence="8">
    <location>
        <begin position="354"/>
        <end position="381"/>
    </location>
</feature>
<feature type="transmembrane region" description="Helical" evidence="8">
    <location>
        <begin position="48"/>
        <end position="68"/>
    </location>
</feature>
<evidence type="ECO:0000256" key="2">
    <source>
        <dbReference type="ARBA" id="ARBA00008537"/>
    </source>
</evidence>
<keyword evidence="7 8" id="KW-0472">Membrane</keyword>
<dbReference type="Pfam" id="PF07690">
    <property type="entry name" value="MFS_1"/>
    <property type="match status" value="1"/>
</dbReference>
<dbReference type="EMBL" id="DXCH01000115">
    <property type="protein sequence ID" value="HIZ07097.1"/>
    <property type="molecule type" value="Genomic_DNA"/>
</dbReference>
<feature type="non-terminal residue" evidence="10">
    <location>
        <position position="444"/>
    </location>
</feature>
<comment type="subcellular location">
    <subcellularLocation>
        <location evidence="1">Cell membrane</location>
        <topology evidence="1">Multi-pass membrane protein</topology>
    </subcellularLocation>
</comment>
<evidence type="ECO:0000256" key="3">
    <source>
        <dbReference type="ARBA" id="ARBA00022448"/>
    </source>
</evidence>
<comment type="caution">
    <text evidence="10">The sequence shown here is derived from an EMBL/GenBank/DDBJ whole genome shotgun (WGS) entry which is preliminary data.</text>
</comment>
<name>A0A9D2D1X5_9FIRM</name>
<dbReference type="InterPro" id="IPR004638">
    <property type="entry name" value="EmrB-like"/>
</dbReference>
<evidence type="ECO:0000313" key="11">
    <source>
        <dbReference type="Proteomes" id="UP000824024"/>
    </source>
</evidence>
<gene>
    <name evidence="10" type="ORF">IAA08_04075</name>
</gene>
<feature type="transmembrane region" description="Helical" evidence="8">
    <location>
        <begin position="297"/>
        <end position="318"/>
    </location>
</feature>
<keyword evidence="5 8" id="KW-0812">Transmembrane</keyword>
<reference evidence="10" key="2">
    <citation type="submission" date="2021-04" db="EMBL/GenBank/DDBJ databases">
        <authorList>
            <person name="Gilroy R."/>
        </authorList>
    </citation>
    <scope>NUCLEOTIDE SEQUENCE</scope>
    <source>
        <strain evidence="10">CHK192-9172</strain>
    </source>
</reference>
<dbReference type="GO" id="GO:0005886">
    <property type="term" value="C:plasma membrane"/>
    <property type="evidence" value="ECO:0007669"/>
    <property type="project" value="UniProtKB-SubCell"/>
</dbReference>
<dbReference type="Gene3D" id="1.20.1720.10">
    <property type="entry name" value="Multidrug resistance protein D"/>
    <property type="match status" value="1"/>
</dbReference>
<feature type="transmembrane region" description="Helical" evidence="8">
    <location>
        <begin position="224"/>
        <end position="243"/>
    </location>
</feature>
<feature type="transmembrane region" description="Helical" evidence="8">
    <location>
        <begin position="264"/>
        <end position="285"/>
    </location>
</feature>
<feature type="transmembrane region" description="Helical" evidence="8">
    <location>
        <begin position="77"/>
        <end position="100"/>
    </location>
</feature>